<evidence type="ECO:0000256" key="3">
    <source>
        <dbReference type="ARBA" id="ARBA00023157"/>
    </source>
</evidence>
<keyword evidence="5" id="KW-0472">Membrane</keyword>
<evidence type="ECO:0000313" key="9">
    <source>
        <dbReference type="Proteomes" id="UP000678499"/>
    </source>
</evidence>
<evidence type="ECO:0000256" key="6">
    <source>
        <dbReference type="SAM" id="SignalP"/>
    </source>
</evidence>
<dbReference type="GO" id="GO:0038023">
    <property type="term" value="F:signaling receptor activity"/>
    <property type="evidence" value="ECO:0007669"/>
    <property type="project" value="TreeGrafter"/>
</dbReference>
<dbReference type="Pfam" id="PF03024">
    <property type="entry name" value="Folate_rec"/>
    <property type="match status" value="1"/>
</dbReference>
<proteinExistence type="inferred from homology"/>
<evidence type="ECO:0000256" key="2">
    <source>
        <dbReference type="ARBA" id="ARBA00022729"/>
    </source>
</evidence>
<name>A0A7R9GAY7_9CRUS</name>
<dbReference type="OrthoDB" id="567542at2759"/>
<reference evidence="8" key="1">
    <citation type="submission" date="2020-11" db="EMBL/GenBank/DDBJ databases">
        <authorList>
            <person name="Tran Van P."/>
        </authorList>
    </citation>
    <scope>NUCLEOTIDE SEQUENCE</scope>
</reference>
<protein>
    <recommendedName>
        <fullName evidence="7">Folate receptor-like domain-containing protein</fullName>
    </recommendedName>
</protein>
<gene>
    <name evidence="8" type="ORF">NMOB1V02_LOCUS2209</name>
</gene>
<dbReference type="InterPro" id="IPR018143">
    <property type="entry name" value="Folate_rcpt-like"/>
</dbReference>
<dbReference type="InterPro" id="IPR004269">
    <property type="entry name" value="Folate_rcpt"/>
</dbReference>
<dbReference type="AlphaFoldDB" id="A0A7R9GAY7"/>
<keyword evidence="2 6" id="KW-0732">Signal</keyword>
<keyword evidence="5" id="KW-0812">Transmembrane</keyword>
<evidence type="ECO:0000256" key="1">
    <source>
        <dbReference type="ARBA" id="ARBA00007932"/>
    </source>
</evidence>
<evidence type="ECO:0000256" key="5">
    <source>
        <dbReference type="SAM" id="Phobius"/>
    </source>
</evidence>
<dbReference type="PANTHER" id="PTHR10517">
    <property type="entry name" value="FOLATE RECEPTOR"/>
    <property type="match status" value="1"/>
</dbReference>
<dbReference type="InterPro" id="IPR027960">
    <property type="entry name" value="DUF4519"/>
</dbReference>
<dbReference type="EMBL" id="CAJPEX010000241">
    <property type="protein sequence ID" value="CAG0914526.1"/>
    <property type="molecule type" value="Genomic_DNA"/>
</dbReference>
<feature type="chain" id="PRO_5036403206" description="Folate receptor-like domain-containing protein" evidence="6">
    <location>
        <begin position="24"/>
        <end position="334"/>
    </location>
</feature>
<accession>A0A7R9GAY7</accession>
<evidence type="ECO:0000256" key="4">
    <source>
        <dbReference type="SAM" id="MobiDB-lite"/>
    </source>
</evidence>
<keyword evidence="3" id="KW-1015">Disulfide bond</keyword>
<keyword evidence="9" id="KW-1185">Reference proteome</keyword>
<keyword evidence="5" id="KW-1133">Transmembrane helix</keyword>
<comment type="similarity">
    <text evidence="1">Belongs to the folate receptor family.</text>
</comment>
<evidence type="ECO:0000259" key="7">
    <source>
        <dbReference type="Pfam" id="PF03024"/>
    </source>
</evidence>
<feature type="transmembrane region" description="Helical" evidence="5">
    <location>
        <begin position="310"/>
        <end position="328"/>
    </location>
</feature>
<sequence>MFQGWNALLASVWGCCLIGFTWGQLSDSPDVLRNWCLDSDYHKPQPGPEPQLFSECSPWKERSCCNATVSKLIHHNVKVWHGFQFRHCPPQVSSECLRFFRRDFCFYECSPNLGPWVEFEYARKSRQQRFRNVPLCASECEAWFHACKDDLTCVRNWGSEFDWIEGTNRCPENAKCQLIRDTYADAKDFCETVWDNDFKYTPDNEPCMVLSFDPSSGNPNDNVTEAAISRHMNSINSMLNRQRIMERSFSCRISPSIAVSRGIPKLVCDFSFREFDKMRQLKGKPKETPRQKKERKQDFSPENQHKALRVALPIFVGFWVLIGIFIYLNTRPKH</sequence>
<feature type="domain" description="Folate receptor-like" evidence="7">
    <location>
        <begin position="36"/>
        <end position="208"/>
    </location>
</feature>
<feature type="signal peptide" evidence="6">
    <location>
        <begin position="1"/>
        <end position="23"/>
    </location>
</feature>
<dbReference type="PANTHER" id="PTHR10517:SF14">
    <property type="entry name" value="FOLATE RECEPTOR 1-RELATED"/>
    <property type="match status" value="1"/>
</dbReference>
<dbReference type="Proteomes" id="UP000678499">
    <property type="component" value="Unassembled WGS sequence"/>
</dbReference>
<evidence type="ECO:0000313" key="8">
    <source>
        <dbReference type="EMBL" id="CAD7274374.1"/>
    </source>
</evidence>
<dbReference type="EMBL" id="OA882278">
    <property type="protein sequence ID" value="CAD7274374.1"/>
    <property type="molecule type" value="Genomic_DNA"/>
</dbReference>
<organism evidence="8">
    <name type="scientific">Notodromas monacha</name>
    <dbReference type="NCBI Taxonomy" id="399045"/>
    <lineage>
        <taxon>Eukaryota</taxon>
        <taxon>Metazoa</taxon>
        <taxon>Ecdysozoa</taxon>
        <taxon>Arthropoda</taxon>
        <taxon>Crustacea</taxon>
        <taxon>Oligostraca</taxon>
        <taxon>Ostracoda</taxon>
        <taxon>Podocopa</taxon>
        <taxon>Podocopida</taxon>
        <taxon>Cypridocopina</taxon>
        <taxon>Cypridoidea</taxon>
        <taxon>Cyprididae</taxon>
        <taxon>Notodromas</taxon>
    </lineage>
</organism>
<dbReference type="GO" id="GO:0009897">
    <property type="term" value="C:external side of plasma membrane"/>
    <property type="evidence" value="ECO:0007669"/>
    <property type="project" value="TreeGrafter"/>
</dbReference>
<dbReference type="Pfam" id="PF15012">
    <property type="entry name" value="DUF4519"/>
    <property type="match status" value="1"/>
</dbReference>
<feature type="region of interest" description="Disordered" evidence="4">
    <location>
        <begin position="281"/>
        <end position="302"/>
    </location>
</feature>